<proteinExistence type="predicted"/>
<evidence type="ECO:0000259" key="1">
    <source>
        <dbReference type="Pfam" id="PF01261"/>
    </source>
</evidence>
<name>A0ABS0GTY0_9ACTN</name>
<gene>
    <name evidence="2" type="ORF">I0C86_11915</name>
</gene>
<reference evidence="2 3" key="1">
    <citation type="submission" date="2020-11" db="EMBL/GenBank/DDBJ databases">
        <title>A novel isolate from a Black sea contaminated sediment with potential to produce alkanes: Plantactinospora alkalitolerans sp. nov.</title>
        <authorList>
            <person name="Carro L."/>
            <person name="Veyisoglu A."/>
            <person name="Guven K."/>
            <person name="Schumann P."/>
            <person name="Klenk H.-P."/>
            <person name="Sahin N."/>
        </authorList>
    </citation>
    <scope>NUCLEOTIDE SEQUENCE [LARGE SCALE GENOMIC DNA]</scope>
    <source>
        <strain evidence="2 3">S1510</strain>
    </source>
</reference>
<protein>
    <submittedName>
        <fullName evidence="2">Sugar phosphate isomerase/epimerase</fullName>
    </submittedName>
</protein>
<dbReference type="Pfam" id="PF01261">
    <property type="entry name" value="AP_endonuc_2"/>
    <property type="match status" value="1"/>
</dbReference>
<sequence>MDLVMHSYSLRDYPLEHVFAVAAHYGFDSIEVSTWHLDLRGNPDVVPGEVARAVALGDRYGVRVHCVGYEGDFTVDDPDRHARSVTLVGRIVEACGGHGIELVNGCGGWLQGDPDDWRNNGSVRADDGHYARTGDAYRTLGAIGAREGVRVAVEVHPNTVHDTVTTTARLLDLVDHPAVIATVDPANSALLTPEDRNPAVLDRLGNRVGYFHIKNYVPAGGRADFSVDTAHGVIDNLRWLEKLAEHGGVPAMALEYCGVGDPHPRLQAALRYVRECEALLDVVAARR</sequence>
<accession>A0ABS0GTY0</accession>
<dbReference type="Proteomes" id="UP000638560">
    <property type="component" value="Unassembled WGS sequence"/>
</dbReference>
<evidence type="ECO:0000313" key="2">
    <source>
        <dbReference type="EMBL" id="MBF9129664.1"/>
    </source>
</evidence>
<dbReference type="InterPro" id="IPR050312">
    <property type="entry name" value="IolE/XylAMocC-like"/>
</dbReference>
<comment type="caution">
    <text evidence="2">The sequence shown here is derived from an EMBL/GenBank/DDBJ whole genome shotgun (WGS) entry which is preliminary data.</text>
</comment>
<dbReference type="SUPFAM" id="SSF51658">
    <property type="entry name" value="Xylose isomerase-like"/>
    <property type="match status" value="1"/>
</dbReference>
<feature type="domain" description="Xylose isomerase-like TIM barrel" evidence="1">
    <location>
        <begin position="19"/>
        <end position="276"/>
    </location>
</feature>
<organism evidence="2 3">
    <name type="scientific">Plantactinospora alkalitolerans</name>
    <dbReference type="NCBI Taxonomy" id="2789879"/>
    <lineage>
        <taxon>Bacteria</taxon>
        <taxon>Bacillati</taxon>
        <taxon>Actinomycetota</taxon>
        <taxon>Actinomycetes</taxon>
        <taxon>Micromonosporales</taxon>
        <taxon>Micromonosporaceae</taxon>
        <taxon>Plantactinospora</taxon>
    </lineage>
</organism>
<dbReference type="PANTHER" id="PTHR12110">
    <property type="entry name" value="HYDROXYPYRUVATE ISOMERASE"/>
    <property type="match status" value="1"/>
</dbReference>
<dbReference type="PANTHER" id="PTHR12110:SF41">
    <property type="entry name" value="INOSOSE DEHYDRATASE"/>
    <property type="match status" value="1"/>
</dbReference>
<dbReference type="EMBL" id="JADPUN010000128">
    <property type="protein sequence ID" value="MBF9129664.1"/>
    <property type="molecule type" value="Genomic_DNA"/>
</dbReference>
<dbReference type="Gene3D" id="3.20.20.150">
    <property type="entry name" value="Divalent-metal-dependent TIM barrel enzymes"/>
    <property type="match status" value="1"/>
</dbReference>
<keyword evidence="2" id="KW-0413">Isomerase</keyword>
<dbReference type="RefSeq" id="WP_196201294.1">
    <property type="nucleotide sequence ID" value="NZ_JADPUN010000128.1"/>
</dbReference>
<dbReference type="InterPro" id="IPR013022">
    <property type="entry name" value="Xyl_isomerase-like_TIM-brl"/>
</dbReference>
<dbReference type="InterPro" id="IPR036237">
    <property type="entry name" value="Xyl_isomerase-like_sf"/>
</dbReference>
<keyword evidence="3" id="KW-1185">Reference proteome</keyword>
<evidence type="ECO:0000313" key="3">
    <source>
        <dbReference type="Proteomes" id="UP000638560"/>
    </source>
</evidence>
<dbReference type="GO" id="GO:0016853">
    <property type="term" value="F:isomerase activity"/>
    <property type="evidence" value="ECO:0007669"/>
    <property type="project" value="UniProtKB-KW"/>
</dbReference>